<dbReference type="EMBL" id="JAKOGI010000321">
    <property type="protein sequence ID" value="KAJ8436968.1"/>
    <property type="molecule type" value="Genomic_DNA"/>
</dbReference>
<evidence type="ECO:0000313" key="2">
    <source>
        <dbReference type="Proteomes" id="UP001153076"/>
    </source>
</evidence>
<protein>
    <submittedName>
        <fullName evidence="1">Uncharacterized protein</fullName>
    </submittedName>
</protein>
<reference evidence="1" key="1">
    <citation type="submission" date="2022-04" db="EMBL/GenBank/DDBJ databases">
        <title>Carnegiea gigantea Genome sequencing and assembly v2.</title>
        <authorList>
            <person name="Copetti D."/>
            <person name="Sanderson M.J."/>
            <person name="Burquez A."/>
            <person name="Wojciechowski M.F."/>
        </authorList>
    </citation>
    <scope>NUCLEOTIDE SEQUENCE</scope>
    <source>
        <strain evidence="1">SGP5-SGP5p</strain>
        <tissue evidence="1">Aerial part</tissue>
    </source>
</reference>
<proteinExistence type="predicted"/>
<organism evidence="1 2">
    <name type="scientific">Carnegiea gigantea</name>
    <dbReference type="NCBI Taxonomy" id="171969"/>
    <lineage>
        <taxon>Eukaryota</taxon>
        <taxon>Viridiplantae</taxon>
        <taxon>Streptophyta</taxon>
        <taxon>Embryophyta</taxon>
        <taxon>Tracheophyta</taxon>
        <taxon>Spermatophyta</taxon>
        <taxon>Magnoliopsida</taxon>
        <taxon>eudicotyledons</taxon>
        <taxon>Gunneridae</taxon>
        <taxon>Pentapetalae</taxon>
        <taxon>Caryophyllales</taxon>
        <taxon>Cactineae</taxon>
        <taxon>Cactaceae</taxon>
        <taxon>Cactoideae</taxon>
        <taxon>Echinocereeae</taxon>
        <taxon>Carnegiea</taxon>
    </lineage>
</organism>
<accession>A0A9Q1K5V8</accession>
<name>A0A9Q1K5V8_9CARY</name>
<keyword evidence="2" id="KW-1185">Reference proteome</keyword>
<gene>
    <name evidence="1" type="ORF">Cgig2_012255</name>
</gene>
<dbReference type="Proteomes" id="UP001153076">
    <property type="component" value="Unassembled WGS sequence"/>
</dbReference>
<sequence>MLEVYDIDPTPTPAFIPQLRSEVTSVVKTVHYGGCMDDTYLFTLPSGREAAKLNIRLTTLNELNGVVYEVLNATTAYHRSFPSSVPPMTYQEKARMSFLLTQPIHYDVNYEGICGGTCRHICWLLDKAHNLDCDCREPLGVVGGSPSSGTAPKWKCLVSLGMTWICPVIDDFLHEIALERDWVLDDRSAHLWSREEDIRMDAERRAEVDTLQKLLGVAVAEITILLAFCIRWM</sequence>
<dbReference type="AlphaFoldDB" id="A0A9Q1K5V8"/>
<evidence type="ECO:0000313" key="1">
    <source>
        <dbReference type="EMBL" id="KAJ8436968.1"/>
    </source>
</evidence>
<comment type="caution">
    <text evidence="1">The sequence shown here is derived from an EMBL/GenBank/DDBJ whole genome shotgun (WGS) entry which is preliminary data.</text>
</comment>